<evidence type="ECO:0000256" key="1">
    <source>
        <dbReference type="SAM" id="Phobius"/>
    </source>
</evidence>
<proteinExistence type="predicted"/>
<accession>A0A4Y2K1K4</accession>
<organism evidence="2 3">
    <name type="scientific">Araneus ventricosus</name>
    <name type="common">Orbweaver spider</name>
    <name type="synonym">Epeira ventricosa</name>
    <dbReference type="NCBI Taxonomy" id="182803"/>
    <lineage>
        <taxon>Eukaryota</taxon>
        <taxon>Metazoa</taxon>
        <taxon>Ecdysozoa</taxon>
        <taxon>Arthropoda</taxon>
        <taxon>Chelicerata</taxon>
        <taxon>Arachnida</taxon>
        <taxon>Araneae</taxon>
        <taxon>Araneomorphae</taxon>
        <taxon>Entelegynae</taxon>
        <taxon>Araneoidea</taxon>
        <taxon>Araneidae</taxon>
        <taxon>Araneus</taxon>
    </lineage>
</organism>
<feature type="transmembrane region" description="Helical" evidence="1">
    <location>
        <begin position="22"/>
        <end position="42"/>
    </location>
</feature>
<evidence type="ECO:0000313" key="3">
    <source>
        <dbReference type="Proteomes" id="UP000499080"/>
    </source>
</evidence>
<keyword evidence="1" id="KW-0812">Transmembrane</keyword>
<name>A0A4Y2K1K4_ARAVE</name>
<dbReference type="OrthoDB" id="2261376at2759"/>
<evidence type="ECO:0000313" key="2">
    <source>
        <dbReference type="EMBL" id="GBM96553.1"/>
    </source>
</evidence>
<dbReference type="AlphaFoldDB" id="A0A4Y2K1K4"/>
<keyword evidence="3" id="KW-1185">Reference proteome</keyword>
<protein>
    <submittedName>
        <fullName evidence="2">Uncharacterized protein</fullName>
    </submittedName>
</protein>
<gene>
    <name evidence="2" type="ORF">AVEN_231632_1</name>
</gene>
<keyword evidence="1" id="KW-1133">Transmembrane helix</keyword>
<comment type="caution">
    <text evidence="2">The sequence shown here is derived from an EMBL/GenBank/DDBJ whole genome shotgun (WGS) entry which is preliminary data.</text>
</comment>
<sequence length="136" mass="14949">MMLVCDESFLSYIFVGKATHPVVPQLFFGILAASAGFLVLLLPETNNRTIPDTIQEASEIARIVQKEFPQEDRTVTKEGYHNALADVSFFVSTYMPKHHKLMLPLTASSPDLAPCDFRRSARSSDDGTGGCGKRGL</sequence>
<keyword evidence="1" id="KW-0472">Membrane</keyword>
<reference evidence="2 3" key="1">
    <citation type="journal article" date="2019" name="Sci. Rep.">
        <title>Orb-weaving spider Araneus ventricosus genome elucidates the spidroin gene catalogue.</title>
        <authorList>
            <person name="Kono N."/>
            <person name="Nakamura H."/>
            <person name="Ohtoshi R."/>
            <person name="Moran D.A.P."/>
            <person name="Shinohara A."/>
            <person name="Yoshida Y."/>
            <person name="Fujiwara M."/>
            <person name="Mori M."/>
            <person name="Tomita M."/>
            <person name="Arakawa K."/>
        </authorList>
    </citation>
    <scope>NUCLEOTIDE SEQUENCE [LARGE SCALE GENOMIC DNA]</scope>
</reference>
<dbReference type="EMBL" id="BGPR01004154">
    <property type="protein sequence ID" value="GBM96553.1"/>
    <property type="molecule type" value="Genomic_DNA"/>
</dbReference>
<dbReference type="Proteomes" id="UP000499080">
    <property type="component" value="Unassembled WGS sequence"/>
</dbReference>